<organism evidence="2 3">
    <name type="scientific">Microbacterium protaetiae</name>
    <dbReference type="NCBI Taxonomy" id="2509458"/>
    <lineage>
        <taxon>Bacteria</taxon>
        <taxon>Bacillati</taxon>
        <taxon>Actinomycetota</taxon>
        <taxon>Actinomycetes</taxon>
        <taxon>Micrococcales</taxon>
        <taxon>Microbacteriaceae</taxon>
        <taxon>Microbacterium</taxon>
    </lineage>
</organism>
<dbReference type="Proteomes" id="UP000293995">
    <property type="component" value="Chromosome"/>
</dbReference>
<feature type="chain" id="PRO_5020419988" description="WxL domain-containing protein" evidence="1">
    <location>
        <begin position="29"/>
        <end position="200"/>
    </location>
</feature>
<feature type="signal peptide" evidence="1">
    <location>
        <begin position="1"/>
        <end position="28"/>
    </location>
</feature>
<sequence>MKRNLLRIGAVSFGALVLVCAGSAVALADDQDSVDVFVDVAPVETPGVLALSVDSGETTLTESGSTDAVRQFTGVLPNVTVTDTRTAEEIPDGANWYVLGSVSDFTSDDATISADHFGWSPHFVGGDDEGDGVVSVGGDVETVLDGQRGLVDQELLYLGDALPAVDGGGSWTANADLFLRVAASTTPGEYASVVTLSLFE</sequence>
<proteinExistence type="predicted"/>
<dbReference type="AlphaFoldDB" id="A0A4P6EDS9"/>
<gene>
    <name evidence="2" type="ORF">ET475_07750</name>
</gene>
<accession>A0A4P6EDS9</accession>
<evidence type="ECO:0000313" key="3">
    <source>
        <dbReference type="Proteomes" id="UP000293995"/>
    </source>
</evidence>
<reference evidence="2 3" key="1">
    <citation type="submission" date="2019-01" db="EMBL/GenBank/DDBJ databases">
        <title>Genome sequencing of strain DFW100M-13.</title>
        <authorList>
            <person name="Heo J."/>
            <person name="Kim S.-J."/>
            <person name="Kim J.-S."/>
            <person name="Hong S.-B."/>
            <person name="Kwon S.-W."/>
        </authorList>
    </citation>
    <scope>NUCLEOTIDE SEQUENCE [LARGE SCALE GENOMIC DNA]</scope>
    <source>
        <strain evidence="2 3">DFW100M-13</strain>
    </source>
</reference>
<dbReference type="KEGG" id="mprt:ET475_07750"/>
<protein>
    <recommendedName>
        <fullName evidence="4">WxL domain-containing protein</fullName>
    </recommendedName>
</protein>
<dbReference type="RefSeq" id="WP_129388184.1">
    <property type="nucleotide sequence ID" value="NZ_CP035494.1"/>
</dbReference>
<dbReference type="OrthoDB" id="3696279at2"/>
<keyword evidence="1" id="KW-0732">Signal</keyword>
<evidence type="ECO:0000313" key="2">
    <source>
        <dbReference type="EMBL" id="QAY59896.1"/>
    </source>
</evidence>
<dbReference type="EMBL" id="CP035494">
    <property type="protein sequence ID" value="QAY59896.1"/>
    <property type="molecule type" value="Genomic_DNA"/>
</dbReference>
<name>A0A4P6EDS9_9MICO</name>
<evidence type="ECO:0008006" key="4">
    <source>
        <dbReference type="Google" id="ProtNLM"/>
    </source>
</evidence>
<evidence type="ECO:0000256" key="1">
    <source>
        <dbReference type="SAM" id="SignalP"/>
    </source>
</evidence>
<keyword evidence="3" id="KW-1185">Reference proteome</keyword>